<sequence length="99" mass="11078">MQKLKIEIASHFLSGICREDGTKAPQERELELRNALATAEALIRLAAEDGNPTLEHAPPMLPPARQVQERTIERETLQELLLGRREAPVSAPRKGPRLH</sequence>
<accession>A0ABU7WHU9</accession>
<dbReference type="Proteomes" id="UP001358324">
    <property type="component" value="Unassembled WGS sequence"/>
</dbReference>
<evidence type="ECO:0000313" key="2">
    <source>
        <dbReference type="Proteomes" id="UP001358324"/>
    </source>
</evidence>
<comment type="caution">
    <text evidence="1">The sequence shown here is derived from an EMBL/GenBank/DDBJ whole genome shotgun (WGS) entry which is preliminary data.</text>
</comment>
<gene>
    <name evidence="1" type="ORF">V3391_11020</name>
</gene>
<organism evidence="1 2">
    <name type="scientific">Luteimonas flava</name>
    <dbReference type="NCBI Taxonomy" id="3115822"/>
    <lineage>
        <taxon>Bacteria</taxon>
        <taxon>Pseudomonadati</taxon>
        <taxon>Pseudomonadota</taxon>
        <taxon>Gammaproteobacteria</taxon>
        <taxon>Lysobacterales</taxon>
        <taxon>Lysobacteraceae</taxon>
        <taxon>Luteimonas</taxon>
    </lineage>
</organism>
<name>A0ABU7WHU9_9GAMM</name>
<proteinExistence type="predicted"/>
<dbReference type="EMBL" id="JAZHBM010000002">
    <property type="protein sequence ID" value="MEF3082734.1"/>
    <property type="molecule type" value="Genomic_DNA"/>
</dbReference>
<keyword evidence="2" id="KW-1185">Reference proteome</keyword>
<evidence type="ECO:0000313" key="1">
    <source>
        <dbReference type="EMBL" id="MEF3082734.1"/>
    </source>
</evidence>
<reference evidence="1 2" key="1">
    <citation type="submission" date="2024-01" db="EMBL/GenBank/DDBJ databases">
        <title>Novel species of the genus Luteimonas isolated from rivers.</title>
        <authorList>
            <person name="Lu H."/>
        </authorList>
    </citation>
    <scope>NUCLEOTIDE SEQUENCE [LARGE SCALE GENOMIC DNA]</scope>
    <source>
        <strain evidence="1 2">SMYT11W</strain>
    </source>
</reference>
<dbReference type="RefSeq" id="WP_332078453.1">
    <property type="nucleotide sequence ID" value="NZ_JAZHBM010000002.1"/>
</dbReference>
<protein>
    <submittedName>
        <fullName evidence="1">Uncharacterized protein</fullName>
    </submittedName>
</protein>